<gene>
    <name evidence="6" type="ORF">IV203_000429</name>
</gene>
<dbReference type="InterPro" id="IPR045243">
    <property type="entry name" value="Rna14-like"/>
</dbReference>
<dbReference type="PANTHER" id="PTHR19980">
    <property type="entry name" value="RNA CLEAVAGE STIMULATION FACTOR"/>
    <property type="match status" value="1"/>
</dbReference>
<keyword evidence="3" id="KW-0539">Nucleus</keyword>
<feature type="region of interest" description="Disordered" evidence="4">
    <location>
        <begin position="1047"/>
        <end position="1107"/>
    </location>
</feature>
<evidence type="ECO:0000256" key="2">
    <source>
        <dbReference type="ARBA" id="ARBA00022737"/>
    </source>
</evidence>
<evidence type="ECO:0000256" key="4">
    <source>
        <dbReference type="SAM" id="MobiDB-lite"/>
    </source>
</evidence>
<keyword evidence="2" id="KW-0677">Repeat</keyword>
<evidence type="ECO:0000256" key="1">
    <source>
        <dbReference type="ARBA" id="ARBA00004123"/>
    </source>
</evidence>
<reference evidence="6" key="2">
    <citation type="submission" date="2021-04" db="EMBL/GenBank/DDBJ databases">
        <authorList>
            <person name="Podell S."/>
        </authorList>
    </citation>
    <scope>NUCLEOTIDE SEQUENCE</scope>
    <source>
        <strain evidence="6">Hildebrandi</strain>
    </source>
</reference>
<sequence length="1107" mass="121376">MSSEPRTRDDTILLEGDDAMEEDEDLFDEPIDNDGPQGVASSGADGTPASSLSGVHMDLISTIITPSPFAHHTTGPTSSRYRNALQRITAHPLTDTEAWQALLTEVSTCWKSLQTTKNIHALDAETQLQLDWIESCYGALLKYFPYSCSHYAAIGEILLVLSAQVGEEGGPAADYGGLLGNSQRSQQAQAKLETILRETLGFDVEGNVPKQDEETDLSSSGAVTAIVMPVEGAVQANTGGPTHRKRKIMSVDLGGMCTSSVELWQLYIKTSIRHSRRKHRINSQTAQNIDAAKAVLEDSKKAYVLALEHAGSTCFDNNILWRDYVSFCKSLAPPPMSEQERNASMMLMTPQQHMLWLRGIYQKLVCHPMTGLDQFWQEYELFERQQSEALATALLQELQPKYQHARNVYLERNKVFNLQLLEWKTRLATPPVSSSKEGTENGEGSSGGSGSGGMGAENTKKSEEGGGGSNEETVQEYNSKMQDELDYLTEWKKRCAFERTNPERLTSQQDLAHRVRQSYKEMLCVLTLYPEAWHMWSMWEDTLPLSSSEGNRAVAVLQLGQECIPDSGLLAQAQAQLVEIQAASAGSNSTENGKKGPKPADALHVMEKYLDRAPTSLGFCIYQRLIRRYKGVEAARSVFARARRVLSSGAGESVTKLSSLGVEKKESSSAAVGGPAMNGASLNDSSDGENISTRGKRLMVTNRLDPSIGSQDGIVAPSSSRNSTLTPPQENSTTHNIIPPGPVTWHLYACHANIEHRLNKLPDVAARIYELGLRRHASFLTKPPYVIKYAELLMELQDTVNLRALLTRALAACGESKNSEQVEALWNMTLQCEEMWSITDPSNLEVALSVERRRRAALFGPEIEDVSTGSRVGMGDSNTPFGVQKSSLAEQLIRSDGYDPSSRIVNGLGRMVDVLDIMGMWGDGTAGRQYIRRIDMDDVDEVNPGGKSDRSYQKRLQFARRLAAGLSMEAMGASDAGSKLLTARERLQQQGGTPGFQNTPIQMAIQQMPEWIRSMVLLLPASRLRSSIVPKAPPHLIEMALSSLRQNKLPAERPTDDINTTESGNKRPASAANIGGGDSSDDEVGPSGSGGYGAQFRARQRSRITNN</sequence>
<feature type="compositionally biased region" description="Gly residues" evidence="4">
    <location>
        <begin position="444"/>
        <end position="455"/>
    </location>
</feature>
<name>A0A9K3L6T9_9STRA</name>
<dbReference type="InterPro" id="IPR008847">
    <property type="entry name" value="Suf"/>
</dbReference>
<comment type="caution">
    <text evidence="6">The sequence shown here is derived from an EMBL/GenBank/DDBJ whole genome shotgun (WGS) entry which is preliminary data.</text>
</comment>
<feature type="region of interest" description="Disordered" evidence="4">
    <location>
        <begin position="429"/>
        <end position="475"/>
    </location>
</feature>
<feature type="domain" description="Suppressor of forked" evidence="5">
    <location>
        <begin position="743"/>
        <end position="857"/>
    </location>
</feature>
<organism evidence="6 7">
    <name type="scientific">Nitzschia inconspicua</name>
    <dbReference type="NCBI Taxonomy" id="303405"/>
    <lineage>
        <taxon>Eukaryota</taxon>
        <taxon>Sar</taxon>
        <taxon>Stramenopiles</taxon>
        <taxon>Ochrophyta</taxon>
        <taxon>Bacillariophyta</taxon>
        <taxon>Bacillariophyceae</taxon>
        <taxon>Bacillariophycidae</taxon>
        <taxon>Bacillariales</taxon>
        <taxon>Bacillariaceae</taxon>
        <taxon>Nitzschia</taxon>
    </lineage>
</organism>
<evidence type="ECO:0000256" key="3">
    <source>
        <dbReference type="ARBA" id="ARBA00023242"/>
    </source>
</evidence>
<feature type="compositionally biased region" description="Basic and acidic residues" evidence="4">
    <location>
        <begin position="1"/>
        <end position="11"/>
    </location>
</feature>
<proteinExistence type="predicted"/>
<feature type="region of interest" description="Disordered" evidence="4">
    <location>
        <begin position="1"/>
        <end position="48"/>
    </location>
</feature>
<dbReference type="EMBL" id="JAGRRH010000015">
    <property type="protein sequence ID" value="KAG7355743.1"/>
    <property type="molecule type" value="Genomic_DNA"/>
</dbReference>
<evidence type="ECO:0000313" key="6">
    <source>
        <dbReference type="EMBL" id="KAG7355743.1"/>
    </source>
</evidence>
<feature type="compositionally biased region" description="Polar residues" evidence="4">
    <location>
        <begin position="680"/>
        <end position="692"/>
    </location>
</feature>
<accession>A0A9K3L6T9</accession>
<dbReference type="Pfam" id="PF05843">
    <property type="entry name" value="Suf"/>
    <property type="match status" value="2"/>
</dbReference>
<dbReference type="OrthoDB" id="26282at2759"/>
<keyword evidence="7" id="KW-1185">Reference proteome</keyword>
<dbReference type="GO" id="GO:0005634">
    <property type="term" value="C:nucleus"/>
    <property type="evidence" value="ECO:0007669"/>
    <property type="project" value="UniProtKB-SubCell"/>
</dbReference>
<feature type="compositionally biased region" description="Polar residues" evidence="4">
    <location>
        <begin position="717"/>
        <end position="736"/>
    </location>
</feature>
<dbReference type="AlphaFoldDB" id="A0A9K3L6T9"/>
<feature type="compositionally biased region" description="Acidic residues" evidence="4">
    <location>
        <begin position="15"/>
        <end position="32"/>
    </location>
</feature>
<feature type="domain" description="Suppressor of forked" evidence="5">
    <location>
        <begin position="258"/>
        <end position="644"/>
    </location>
</feature>
<comment type="subcellular location">
    <subcellularLocation>
        <location evidence="1">Nucleus</location>
    </subcellularLocation>
</comment>
<feature type="region of interest" description="Disordered" evidence="4">
    <location>
        <begin position="704"/>
        <end position="737"/>
    </location>
</feature>
<evidence type="ECO:0000259" key="5">
    <source>
        <dbReference type="Pfam" id="PF05843"/>
    </source>
</evidence>
<dbReference type="Proteomes" id="UP000693970">
    <property type="component" value="Unassembled WGS sequence"/>
</dbReference>
<feature type="region of interest" description="Disordered" evidence="4">
    <location>
        <begin position="661"/>
        <end position="692"/>
    </location>
</feature>
<evidence type="ECO:0000313" key="7">
    <source>
        <dbReference type="Proteomes" id="UP000693970"/>
    </source>
</evidence>
<feature type="compositionally biased region" description="Basic residues" evidence="4">
    <location>
        <begin position="1098"/>
        <end position="1107"/>
    </location>
</feature>
<reference evidence="6" key="1">
    <citation type="journal article" date="2021" name="Sci. Rep.">
        <title>Diploid genomic architecture of Nitzschia inconspicua, an elite biomass production diatom.</title>
        <authorList>
            <person name="Oliver A."/>
            <person name="Podell S."/>
            <person name="Pinowska A."/>
            <person name="Traller J.C."/>
            <person name="Smith S.R."/>
            <person name="McClure R."/>
            <person name="Beliaev A."/>
            <person name="Bohutskyi P."/>
            <person name="Hill E.A."/>
            <person name="Rabines A."/>
            <person name="Zheng H."/>
            <person name="Allen L.Z."/>
            <person name="Kuo A."/>
            <person name="Grigoriev I.V."/>
            <person name="Allen A.E."/>
            <person name="Hazlebeck D."/>
            <person name="Allen E.E."/>
        </authorList>
    </citation>
    <scope>NUCLEOTIDE SEQUENCE</scope>
    <source>
        <strain evidence="6">Hildebrandi</strain>
    </source>
</reference>
<protein>
    <submittedName>
        <fullName evidence="6">SURF1 family protein</fullName>
    </submittedName>
</protein>
<dbReference type="GO" id="GO:0003729">
    <property type="term" value="F:mRNA binding"/>
    <property type="evidence" value="ECO:0007669"/>
    <property type="project" value="TreeGrafter"/>
</dbReference>
<dbReference type="PANTHER" id="PTHR19980:SF0">
    <property type="entry name" value="CLEAVAGE STIMULATION FACTOR SUBUNIT 3"/>
    <property type="match status" value="1"/>
</dbReference>
<dbReference type="GO" id="GO:0031124">
    <property type="term" value="P:mRNA 3'-end processing"/>
    <property type="evidence" value="ECO:0007669"/>
    <property type="project" value="InterPro"/>
</dbReference>